<dbReference type="RefSeq" id="XP_067803226.1">
    <property type="nucleotide sequence ID" value="XM_067946662.1"/>
</dbReference>
<sequence length="114" mass="12791">MDGTADEANVAAFEEHLKKSLVIDSLRIALDELLSGCFIRKDVADSILQEACLQYRTLLMSNTLFLPSHYMVGHLEHYRHSSEAWTLTVKDPVIALCVNDAILGMIFVSPLKDR</sequence>
<dbReference type="AlphaFoldDB" id="A0AAD9PKG0"/>
<dbReference type="Proteomes" id="UP001214638">
    <property type="component" value="Unassembled WGS sequence"/>
</dbReference>
<dbReference type="KEGG" id="bdw:94335925"/>
<accession>A0AAD9PKG0</accession>
<gene>
    <name evidence="1" type="ORF">BdWA1_001627</name>
</gene>
<dbReference type="EMBL" id="JALLKP010000002">
    <property type="protein sequence ID" value="KAK2196384.1"/>
    <property type="molecule type" value="Genomic_DNA"/>
</dbReference>
<dbReference type="GeneID" id="94335925"/>
<reference evidence="1" key="1">
    <citation type="journal article" date="2023" name="Nat. Microbiol.">
        <title>Babesia duncani multi-omics identifies virulence factors and drug targets.</title>
        <authorList>
            <person name="Singh P."/>
            <person name="Lonardi S."/>
            <person name="Liang Q."/>
            <person name="Vydyam P."/>
            <person name="Khabirova E."/>
            <person name="Fang T."/>
            <person name="Gihaz S."/>
            <person name="Thekkiniath J."/>
            <person name="Munshi M."/>
            <person name="Abel S."/>
            <person name="Ciampossin L."/>
            <person name="Batugedara G."/>
            <person name="Gupta M."/>
            <person name="Lu X.M."/>
            <person name="Lenz T."/>
            <person name="Chakravarty S."/>
            <person name="Cornillot E."/>
            <person name="Hu Y."/>
            <person name="Ma W."/>
            <person name="Gonzalez L.M."/>
            <person name="Sanchez S."/>
            <person name="Estrada K."/>
            <person name="Sanchez-Flores A."/>
            <person name="Montero E."/>
            <person name="Harb O.S."/>
            <person name="Le Roch K.G."/>
            <person name="Mamoun C.B."/>
        </authorList>
    </citation>
    <scope>NUCLEOTIDE SEQUENCE</scope>
    <source>
        <strain evidence="1">WA1</strain>
    </source>
</reference>
<keyword evidence="2" id="KW-1185">Reference proteome</keyword>
<evidence type="ECO:0000313" key="2">
    <source>
        <dbReference type="Proteomes" id="UP001214638"/>
    </source>
</evidence>
<protein>
    <submittedName>
        <fullName evidence="1">Uncharacterized protein</fullName>
    </submittedName>
</protein>
<evidence type="ECO:0000313" key="1">
    <source>
        <dbReference type="EMBL" id="KAK2196384.1"/>
    </source>
</evidence>
<comment type="caution">
    <text evidence="1">The sequence shown here is derived from an EMBL/GenBank/DDBJ whole genome shotgun (WGS) entry which is preliminary data.</text>
</comment>
<proteinExistence type="predicted"/>
<organism evidence="1 2">
    <name type="scientific">Babesia duncani</name>
    <dbReference type="NCBI Taxonomy" id="323732"/>
    <lineage>
        <taxon>Eukaryota</taxon>
        <taxon>Sar</taxon>
        <taxon>Alveolata</taxon>
        <taxon>Apicomplexa</taxon>
        <taxon>Aconoidasida</taxon>
        <taxon>Piroplasmida</taxon>
        <taxon>Babesiidae</taxon>
        <taxon>Babesia</taxon>
    </lineage>
</organism>
<name>A0AAD9PKG0_9APIC</name>